<dbReference type="Gene3D" id="3.40.50.150">
    <property type="entry name" value="Vaccinia Virus protein VP39"/>
    <property type="match status" value="1"/>
</dbReference>
<proteinExistence type="inferred from homology"/>
<keyword evidence="4" id="KW-0949">S-adenosyl-L-methionine</keyword>
<dbReference type="OrthoDB" id="129465at2"/>
<dbReference type="GO" id="GO:0008170">
    <property type="term" value="F:N-methyltransferase activity"/>
    <property type="evidence" value="ECO:0007669"/>
    <property type="project" value="UniProtKB-ARBA"/>
</dbReference>
<dbReference type="InterPro" id="IPR055487">
    <property type="entry name" value="DUF7059"/>
</dbReference>
<dbReference type="InterPro" id="IPR002052">
    <property type="entry name" value="DNA_methylase_N6_adenine_CS"/>
</dbReference>
<evidence type="ECO:0000256" key="4">
    <source>
        <dbReference type="ARBA" id="ARBA00022691"/>
    </source>
</evidence>
<evidence type="ECO:0000313" key="9">
    <source>
        <dbReference type="Proteomes" id="UP000008366"/>
    </source>
</evidence>
<dbReference type="AlphaFoldDB" id="K6VML4"/>
<dbReference type="Pfam" id="PF23186">
    <property type="entry name" value="DUF7059"/>
    <property type="match status" value="1"/>
</dbReference>
<comment type="caution">
    <text evidence="8">The sequence shown here is derived from an EMBL/GenBank/DDBJ whole genome shotgun (WGS) entry which is preliminary data.</text>
</comment>
<dbReference type="PROSITE" id="PS00092">
    <property type="entry name" value="N6_MTASE"/>
    <property type="match status" value="1"/>
</dbReference>
<keyword evidence="3" id="KW-0808">Transferase</keyword>
<gene>
    <name evidence="8" type="ORF">KILIM_069_00260</name>
</gene>
<accession>K6VML4</accession>
<keyword evidence="9" id="KW-1185">Reference proteome</keyword>
<dbReference type="Pfam" id="PF05175">
    <property type="entry name" value="MTS"/>
    <property type="match status" value="1"/>
</dbReference>
<dbReference type="GO" id="GO:0008757">
    <property type="term" value="F:S-adenosylmethionine-dependent methyltransferase activity"/>
    <property type="evidence" value="ECO:0007669"/>
    <property type="project" value="TreeGrafter"/>
</dbReference>
<name>K6VML4_9MICO</name>
<dbReference type="Pfam" id="PF25004">
    <property type="entry name" value="DUF7782"/>
    <property type="match status" value="1"/>
</dbReference>
<reference evidence="8 9" key="1">
    <citation type="submission" date="2012-08" db="EMBL/GenBank/DDBJ databases">
        <title>Whole genome shotgun sequence of Kineosphaera limosa NBRC 100340.</title>
        <authorList>
            <person name="Yoshida I."/>
            <person name="Isaki S."/>
            <person name="Hosoyama A."/>
            <person name="Tsuchikane K."/>
            <person name="Katsumata H."/>
            <person name="Ando Y."/>
            <person name="Ohji S."/>
            <person name="Hamada M."/>
            <person name="Tamura T."/>
            <person name="Yamazoe A."/>
            <person name="Yamazaki S."/>
            <person name="Fujita N."/>
        </authorList>
    </citation>
    <scope>NUCLEOTIDE SEQUENCE [LARGE SCALE GENOMIC DNA]</scope>
    <source>
        <strain evidence="8 9">NBRC 100340</strain>
    </source>
</reference>
<dbReference type="PANTHER" id="PTHR45875:SF1">
    <property type="entry name" value="METHYLTRANSFERASE N6AMT1"/>
    <property type="match status" value="1"/>
</dbReference>
<evidence type="ECO:0000259" key="5">
    <source>
        <dbReference type="Pfam" id="PF05175"/>
    </source>
</evidence>
<evidence type="ECO:0000256" key="1">
    <source>
        <dbReference type="ARBA" id="ARBA00006149"/>
    </source>
</evidence>
<dbReference type="GO" id="GO:0032259">
    <property type="term" value="P:methylation"/>
    <property type="evidence" value="ECO:0007669"/>
    <property type="project" value="UniProtKB-KW"/>
</dbReference>
<dbReference type="CDD" id="cd02440">
    <property type="entry name" value="AdoMet_MTases"/>
    <property type="match status" value="1"/>
</dbReference>
<dbReference type="STRING" id="1184609.KILIM_069_00260"/>
<dbReference type="Proteomes" id="UP000008366">
    <property type="component" value="Unassembled WGS sequence"/>
</dbReference>
<dbReference type="EMBL" id="BAHD01000069">
    <property type="protein sequence ID" value="GAB97458.1"/>
    <property type="molecule type" value="Genomic_DNA"/>
</dbReference>
<keyword evidence="2" id="KW-0489">Methyltransferase</keyword>
<evidence type="ECO:0000256" key="2">
    <source>
        <dbReference type="ARBA" id="ARBA00022603"/>
    </source>
</evidence>
<comment type="similarity">
    <text evidence="1">Belongs to the eukaryotic/archaeal PrmC-related family.</text>
</comment>
<dbReference type="PANTHER" id="PTHR45875">
    <property type="entry name" value="METHYLTRANSFERASE N6AMT1"/>
    <property type="match status" value="1"/>
</dbReference>
<dbReference type="SUPFAM" id="SSF53335">
    <property type="entry name" value="S-adenosyl-L-methionine-dependent methyltransferases"/>
    <property type="match status" value="1"/>
</dbReference>
<evidence type="ECO:0000259" key="6">
    <source>
        <dbReference type="Pfam" id="PF23186"/>
    </source>
</evidence>
<dbReference type="GO" id="GO:0008276">
    <property type="term" value="F:protein methyltransferase activity"/>
    <property type="evidence" value="ECO:0007669"/>
    <property type="project" value="TreeGrafter"/>
</dbReference>
<sequence length="511" mass="54634">MSTPTPIVVPDLLPRLRADLMAAGFTVAGVQAHLGPVVAGALMREQALPAERATRDDGHPLSALIRLFTLGVEVPFEAVDAALPTLRAQGLLALGLAQRSGADVAALCDLRPYGTQDQDWWVASDLSVSSRRGPLEPDHVLGIGAASLTLASWTPRPQVRRALDIGVGCGIQALHLRDHCEQIVATDICARALEFARFNAALAGQEWELRAGSLMEPVAGEVFDLIVSNPPFVITPRAARVPMFSYRDGGRAGDEIVQDVVRGVGALLAPGGVAHFIGNWEIRDGAHWRDRWHEWLTGTGLDAWVVQREVQDPAQYAQLWARDGGHLPGSWIHDELYAAWLADFTDRGVEGVGFGVVTLQRPQVEREPFVDLVEVTGPVAAPMGPTVLAGMAARTWLAEHDDDAVLDVAWVVAPDVTLESHRRPTDAQPQVMLVRQGGGLRVSRQVDTTTAALLSVCDGDLSARAALAAIDAVLAATEPEVEPEEDTGSGAQHDQVAVIRALVADGILVPD</sequence>
<dbReference type="InterPro" id="IPR056684">
    <property type="entry name" value="DUF7782"/>
</dbReference>
<feature type="domain" description="Methyltransferase small" evidence="5">
    <location>
        <begin position="146"/>
        <end position="233"/>
    </location>
</feature>
<feature type="domain" description="DUF7782" evidence="7">
    <location>
        <begin position="393"/>
        <end position="510"/>
    </location>
</feature>
<dbReference type="eggNOG" id="COG2890">
    <property type="taxonomic scope" value="Bacteria"/>
</dbReference>
<protein>
    <submittedName>
        <fullName evidence="8">Uncharacterized protein</fullName>
    </submittedName>
</protein>
<evidence type="ECO:0000256" key="3">
    <source>
        <dbReference type="ARBA" id="ARBA00022679"/>
    </source>
</evidence>
<dbReference type="RefSeq" id="WP_006593990.1">
    <property type="nucleotide sequence ID" value="NZ_BAHD01000069.1"/>
</dbReference>
<dbReference type="InterPro" id="IPR052190">
    <property type="entry name" value="Euk-Arch_PrmC-MTase"/>
</dbReference>
<dbReference type="GO" id="GO:0003676">
    <property type="term" value="F:nucleic acid binding"/>
    <property type="evidence" value="ECO:0007669"/>
    <property type="project" value="InterPro"/>
</dbReference>
<dbReference type="InterPro" id="IPR007848">
    <property type="entry name" value="Small_mtfrase_dom"/>
</dbReference>
<evidence type="ECO:0000313" key="8">
    <source>
        <dbReference type="EMBL" id="GAB97458.1"/>
    </source>
</evidence>
<dbReference type="InterPro" id="IPR029063">
    <property type="entry name" value="SAM-dependent_MTases_sf"/>
</dbReference>
<evidence type="ECO:0000259" key="7">
    <source>
        <dbReference type="Pfam" id="PF25004"/>
    </source>
</evidence>
<feature type="domain" description="DUF7059" evidence="6">
    <location>
        <begin position="22"/>
        <end position="106"/>
    </location>
</feature>
<organism evidence="8 9">
    <name type="scientific">Kineosphaera limosa NBRC 100340</name>
    <dbReference type="NCBI Taxonomy" id="1184609"/>
    <lineage>
        <taxon>Bacteria</taxon>
        <taxon>Bacillati</taxon>
        <taxon>Actinomycetota</taxon>
        <taxon>Actinomycetes</taxon>
        <taxon>Micrococcales</taxon>
        <taxon>Dermatophilaceae</taxon>
        <taxon>Kineosphaera</taxon>
    </lineage>
</organism>
<dbReference type="GO" id="GO:0035657">
    <property type="term" value="C:eRF1 methyltransferase complex"/>
    <property type="evidence" value="ECO:0007669"/>
    <property type="project" value="TreeGrafter"/>
</dbReference>